<keyword evidence="3 8" id="KW-0436">Ligase</keyword>
<dbReference type="NCBIfam" id="TIGR00018">
    <property type="entry name" value="panC"/>
    <property type="match status" value="1"/>
</dbReference>
<comment type="similarity">
    <text evidence="2 8">Belongs to the pantothenate synthetase family.</text>
</comment>
<keyword evidence="10" id="KW-1185">Reference proteome</keyword>
<evidence type="ECO:0000256" key="6">
    <source>
        <dbReference type="ARBA" id="ARBA00022840"/>
    </source>
</evidence>
<protein>
    <recommendedName>
        <fullName evidence="8">Pantothenate synthetase</fullName>
        <shortName evidence="8">PS</shortName>
        <ecNumber evidence="8">6.3.2.1</ecNumber>
    </recommendedName>
    <alternativeName>
        <fullName evidence="8">Pantoate--beta-alanine ligase</fullName>
    </alternativeName>
    <alternativeName>
        <fullName evidence="8">Pantoate-activating enzyme</fullName>
    </alternativeName>
</protein>
<proteinExistence type="inferred from homology"/>
<comment type="function">
    <text evidence="8">Catalyzes the condensation of pantoate with beta-alanine in an ATP-dependent reaction via a pantoyl-adenylate intermediate.</text>
</comment>
<dbReference type="EC" id="6.3.2.1" evidence="8"/>
<feature type="binding site" evidence="8">
    <location>
        <begin position="31"/>
        <end position="38"/>
    </location>
    <ligand>
        <name>ATP</name>
        <dbReference type="ChEBI" id="CHEBI:30616"/>
    </ligand>
</feature>
<dbReference type="SUPFAM" id="SSF52374">
    <property type="entry name" value="Nucleotidylyl transferase"/>
    <property type="match status" value="1"/>
</dbReference>
<dbReference type="InterPro" id="IPR003721">
    <property type="entry name" value="Pantoate_ligase"/>
</dbReference>
<dbReference type="Gene3D" id="3.30.1300.10">
    <property type="entry name" value="Pantoate-beta-alanine ligase, C-terminal domain"/>
    <property type="match status" value="1"/>
</dbReference>
<gene>
    <name evidence="8 9" type="primary">panC</name>
    <name evidence="9" type="ORF">LTT95_12760</name>
</gene>
<evidence type="ECO:0000313" key="9">
    <source>
        <dbReference type="EMBL" id="MCD9097810.1"/>
    </source>
</evidence>
<evidence type="ECO:0000256" key="5">
    <source>
        <dbReference type="ARBA" id="ARBA00022741"/>
    </source>
</evidence>
<comment type="subcellular location">
    <subcellularLocation>
        <location evidence="8">Cytoplasm</location>
    </subcellularLocation>
</comment>
<keyword evidence="6 8" id="KW-0067">ATP-binding</keyword>
<comment type="catalytic activity">
    <reaction evidence="7 8">
        <text>(R)-pantoate + beta-alanine + ATP = (R)-pantothenate + AMP + diphosphate + H(+)</text>
        <dbReference type="Rhea" id="RHEA:10912"/>
        <dbReference type="ChEBI" id="CHEBI:15378"/>
        <dbReference type="ChEBI" id="CHEBI:15980"/>
        <dbReference type="ChEBI" id="CHEBI:29032"/>
        <dbReference type="ChEBI" id="CHEBI:30616"/>
        <dbReference type="ChEBI" id="CHEBI:33019"/>
        <dbReference type="ChEBI" id="CHEBI:57966"/>
        <dbReference type="ChEBI" id="CHEBI:456215"/>
        <dbReference type="EC" id="6.3.2.1"/>
    </reaction>
</comment>
<dbReference type="RefSeq" id="WP_232136945.1">
    <property type="nucleotide sequence ID" value="NZ_CP089507.1"/>
</dbReference>
<evidence type="ECO:0000313" key="10">
    <source>
        <dbReference type="Proteomes" id="UP001430360"/>
    </source>
</evidence>
<comment type="miscellaneous">
    <text evidence="8">The reaction proceeds by a bi uni uni bi ping pong mechanism.</text>
</comment>
<dbReference type="EMBL" id="JAJQKU010000004">
    <property type="protein sequence ID" value="MCD9097810.1"/>
    <property type="molecule type" value="Genomic_DNA"/>
</dbReference>
<name>A0ABS8UH43_9GAMM</name>
<feature type="active site" description="Proton donor" evidence="8">
    <location>
        <position position="38"/>
    </location>
</feature>
<evidence type="ECO:0000256" key="1">
    <source>
        <dbReference type="ARBA" id="ARBA00004990"/>
    </source>
</evidence>
<dbReference type="PANTHER" id="PTHR21299">
    <property type="entry name" value="CYTIDYLATE KINASE/PANTOATE-BETA-ALANINE LIGASE"/>
    <property type="match status" value="1"/>
</dbReference>
<keyword evidence="8" id="KW-0963">Cytoplasm</keyword>
<feature type="binding site" evidence="8">
    <location>
        <position position="156"/>
    </location>
    <ligand>
        <name>(R)-pantoate</name>
        <dbReference type="ChEBI" id="CHEBI:15980"/>
    </ligand>
</feature>
<feature type="binding site" evidence="8">
    <location>
        <begin position="187"/>
        <end position="190"/>
    </location>
    <ligand>
        <name>ATP</name>
        <dbReference type="ChEBI" id="CHEBI:30616"/>
    </ligand>
</feature>
<sequence>MIDTVHDLAALRARIADWKRAGLRIGLVPTMGNLHAGHFSLVGALRSRVDRVVASVFVNPTQFGPNEDFARYPRTPEQDAQGLAAAGCDLLWLPSVEAMYPLGLHNTVTVRVPGVTEVLDGAHRPGHFDGVATVVARLFNQVQPDVAAFGRKDYQQLAVIAHLVADLAFPVELLPVAIAREADGLAMSSRNQYLDADARASAPAMHAALRALRDAMQGGATAAGAAGNAAAALREAGFVVDYVEVRAPDLAPYVDGQQAAVALAAARLGATRLIDNLEFSIDGTPTAR</sequence>
<evidence type="ECO:0000256" key="2">
    <source>
        <dbReference type="ARBA" id="ARBA00009256"/>
    </source>
</evidence>
<dbReference type="GO" id="GO:0016874">
    <property type="term" value="F:ligase activity"/>
    <property type="evidence" value="ECO:0007669"/>
    <property type="project" value="UniProtKB-KW"/>
</dbReference>
<evidence type="ECO:0000256" key="8">
    <source>
        <dbReference type="HAMAP-Rule" id="MF_00158"/>
    </source>
</evidence>
<dbReference type="InterPro" id="IPR042176">
    <property type="entry name" value="Pantoate_ligase_C"/>
</dbReference>
<reference evidence="9" key="2">
    <citation type="journal article" date="2022" name="Syst. Appl. Microbiol.">
        <title>Physiological and genomic characterisation of Luteimonas fraxinea sp. nov., a bacterial species associated with trees tolerant to ash dieback.</title>
        <authorList>
            <person name="Ulrich K."/>
            <person name="Becker R."/>
            <person name="Behrendt U."/>
            <person name="Kube M."/>
            <person name="Schneck V."/>
            <person name="Ulrich A."/>
        </authorList>
    </citation>
    <scope>NUCLEOTIDE SEQUENCE</scope>
    <source>
        <strain evidence="9">A1P009</strain>
    </source>
</reference>
<dbReference type="HAMAP" id="MF_00158">
    <property type="entry name" value="PanC"/>
    <property type="match status" value="1"/>
</dbReference>
<comment type="caution">
    <text evidence="9">The sequence shown here is derived from an EMBL/GenBank/DDBJ whole genome shotgun (WGS) entry which is preliminary data.</text>
</comment>
<feature type="binding site" evidence="8">
    <location>
        <begin position="150"/>
        <end position="153"/>
    </location>
    <ligand>
        <name>ATP</name>
        <dbReference type="ChEBI" id="CHEBI:30616"/>
    </ligand>
</feature>
<reference evidence="9" key="1">
    <citation type="submission" date="2021-12" db="EMBL/GenBank/DDBJ databases">
        <authorList>
            <person name="Ulrich A."/>
        </authorList>
    </citation>
    <scope>NUCLEOTIDE SEQUENCE</scope>
    <source>
        <strain evidence="9">A1P009</strain>
    </source>
</reference>
<keyword evidence="5 8" id="KW-0547">Nucleotide-binding</keyword>
<comment type="pathway">
    <text evidence="1 8">Cofactor biosynthesis; (R)-pantothenate biosynthesis; (R)-pantothenate from (R)-pantoate and beta-alanine: step 1/1.</text>
</comment>
<evidence type="ECO:0000256" key="7">
    <source>
        <dbReference type="ARBA" id="ARBA00048258"/>
    </source>
</evidence>
<dbReference type="InterPro" id="IPR014729">
    <property type="entry name" value="Rossmann-like_a/b/a_fold"/>
</dbReference>
<feature type="binding site" evidence="8">
    <location>
        <position position="62"/>
    </location>
    <ligand>
        <name>beta-alanine</name>
        <dbReference type="ChEBI" id="CHEBI:57966"/>
    </ligand>
</feature>
<dbReference type="CDD" id="cd00560">
    <property type="entry name" value="PanC"/>
    <property type="match status" value="1"/>
</dbReference>
<dbReference type="PANTHER" id="PTHR21299:SF1">
    <property type="entry name" value="PANTOATE--BETA-ALANINE LIGASE"/>
    <property type="match status" value="1"/>
</dbReference>
<dbReference type="Proteomes" id="UP001430360">
    <property type="component" value="Unassembled WGS sequence"/>
</dbReference>
<comment type="subunit">
    <text evidence="8">Homodimer.</text>
</comment>
<dbReference type="Pfam" id="PF02569">
    <property type="entry name" value="Pantoate_ligase"/>
    <property type="match status" value="1"/>
</dbReference>
<keyword evidence="4 8" id="KW-0566">Pantothenate biosynthesis</keyword>
<dbReference type="Gene3D" id="3.40.50.620">
    <property type="entry name" value="HUPs"/>
    <property type="match status" value="1"/>
</dbReference>
<evidence type="ECO:0000256" key="4">
    <source>
        <dbReference type="ARBA" id="ARBA00022655"/>
    </source>
</evidence>
<feature type="binding site" evidence="8">
    <location>
        <position position="62"/>
    </location>
    <ligand>
        <name>(R)-pantoate</name>
        <dbReference type="ChEBI" id="CHEBI:15980"/>
    </ligand>
</feature>
<organism evidence="9 10">
    <name type="scientific">Luteimonas fraxinea</name>
    <dbReference type="NCBI Taxonomy" id="2901869"/>
    <lineage>
        <taxon>Bacteria</taxon>
        <taxon>Pseudomonadati</taxon>
        <taxon>Pseudomonadota</taxon>
        <taxon>Gammaproteobacteria</taxon>
        <taxon>Lysobacterales</taxon>
        <taxon>Lysobacteraceae</taxon>
        <taxon>Luteimonas</taxon>
    </lineage>
</organism>
<accession>A0ABS8UH43</accession>
<feature type="binding site" evidence="8">
    <location>
        <position position="179"/>
    </location>
    <ligand>
        <name>ATP</name>
        <dbReference type="ChEBI" id="CHEBI:30616"/>
    </ligand>
</feature>
<evidence type="ECO:0000256" key="3">
    <source>
        <dbReference type="ARBA" id="ARBA00022598"/>
    </source>
</evidence>